<name>A0A4V1ING2_9GAMM</name>
<feature type="domain" description="AAA" evidence="1">
    <location>
        <begin position="1"/>
        <end position="180"/>
    </location>
</feature>
<dbReference type="Gene3D" id="3.40.50.300">
    <property type="entry name" value="P-loop containing nucleotide triphosphate hydrolases"/>
    <property type="match status" value="1"/>
</dbReference>
<sequence length="267" mass="29982">MRIWTISNQKGGVGKTTTVVALGGLLAQQNYRVLLLDLDPHASLTCYFKYDPDQLEHSLFDLFSHQGKVPDYLPGQLVVDTGFHNLMLLPATTSLAVLDRQITNQGGYGLVISRALIHLWDQFDYALLDTPPQLGVLMVNALAASQRLLLPVQTEFLALKGLERMLHTMRMVCQSQKKALPFLVIPTLFDRRTQASVQSLLALRKQHMDHIWQSYIPVDTRLRDASQAGIPPSVFDKNSRSVKAYGHLLKDLLAMQQRATPLRTQAK</sequence>
<reference evidence="2 3" key="1">
    <citation type="submission" date="2017-04" db="EMBL/GenBank/DDBJ databases">
        <title>Draft genome sequence of Zooshikella ganghwensis VG4 isolated from Red Sea sediments.</title>
        <authorList>
            <person name="Rehman Z."/>
            <person name="Alam I."/>
            <person name="Kamau A."/>
            <person name="Bajic V."/>
            <person name="Leiknes T."/>
        </authorList>
    </citation>
    <scope>NUCLEOTIDE SEQUENCE [LARGE SCALE GENOMIC DNA]</scope>
    <source>
        <strain evidence="2 3">VG4</strain>
    </source>
</reference>
<keyword evidence="3" id="KW-1185">Reference proteome</keyword>
<dbReference type="AlphaFoldDB" id="A0A4V1ING2"/>
<dbReference type="InterPro" id="IPR025669">
    <property type="entry name" value="AAA_dom"/>
</dbReference>
<dbReference type="CDD" id="cd02042">
    <property type="entry name" value="ParAB_family"/>
    <property type="match status" value="1"/>
</dbReference>
<gene>
    <name evidence="2" type="ORF">B9G39_09295</name>
</gene>
<dbReference type="Proteomes" id="UP000257039">
    <property type="component" value="Unassembled WGS sequence"/>
</dbReference>
<dbReference type="InterPro" id="IPR027417">
    <property type="entry name" value="P-loop_NTPase"/>
</dbReference>
<accession>A0A4V1ING2</accession>
<protein>
    <submittedName>
        <fullName evidence="2">ParA family protein</fullName>
    </submittedName>
</protein>
<dbReference type="EMBL" id="NDXW01000001">
    <property type="protein sequence ID" value="RDH43621.1"/>
    <property type="molecule type" value="Genomic_DNA"/>
</dbReference>
<dbReference type="PANTHER" id="PTHR13696:SF69">
    <property type="entry name" value="PLASMID PARTITIONING PROTEIN-RELATED"/>
    <property type="match status" value="1"/>
</dbReference>
<proteinExistence type="predicted"/>
<comment type="caution">
    <text evidence="2">The sequence shown here is derived from an EMBL/GenBank/DDBJ whole genome shotgun (WGS) entry which is preliminary data.</text>
</comment>
<dbReference type="Pfam" id="PF13614">
    <property type="entry name" value="AAA_31"/>
    <property type="match status" value="1"/>
</dbReference>
<evidence type="ECO:0000313" key="3">
    <source>
        <dbReference type="Proteomes" id="UP000257039"/>
    </source>
</evidence>
<dbReference type="SUPFAM" id="SSF52540">
    <property type="entry name" value="P-loop containing nucleoside triphosphate hydrolases"/>
    <property type="match status" value="1"/>
</dbReference>
<organism evidence="2 3">
    <name type="scientific">Zooshikella ganghwensis</name>
    <dbReference type="NCBI Taxonomy" id="202772"/>
    <lineage>
        <taxon>Bacteria</taxon>
        <taxon>Pseudomonadati</taxon>
        <taxon>Pseudomonadota</taxon>
        <taxon>Gammaproteobacteria</taxon>
        <taxon>Oceanospirillales</taxon>
        <taxon>Zooshikellaceae</taxon>
        <taxon>Zooshikella</taxon>
    </lineage>
</organism>
<dbReference type="PANTHER" id="PTHR13696">
    <property type="entry name" value="P-LOOP CONTAINING NUCLEOSIDE TRIPHOSPHATE HYDROLASE"/>
    <property type="match status" value="1"/>
</dbReference>
<dbReference type="RefSeq" id="WP_094786905.1">
    <property type="nucleotide sequence ID" value="NZ_JAEVHG010000007.1"/>
</dbReference>
<evidence type="ECO:0000313" key="2">
    <source>
        <dbReference type="EMBL" id="RDH43621.1"/>
    </source>
</evidence>
<dbReference type="InterPro" id="IPR050678">
    <property type="entry name" value="DNA_Partitioning_ATPase"/>
</dbReference>
<evidence type="ECO:0000259" key="1">
    <source>
        <dbReference type="Pfam" id="PF13614"/>
    </source>
</evidence>